<feature type="compositionally biased region" description="Polar residues" evidence="1">
    <location>
        <begin position="138"/>
        <end position="157"/>
    </location>
</feature>
<comment type="caution">
    <text evidence="2">The sequence shown here is derived from an EMBL/GenBank/DDBJ whole genome shotgun (WGS) entry which is preliminary data.</text>
</comment>
<feature type="compositionally biased region" description="Polar residues" evidence="1">
    <location>
        <begin position="120"/>
        <end position="131"/>
    </location>
</feature>
<feature type="region of interest" description="Disordered" evidence="1">
    <location>
        <begin position="1"/>
        <end position="308"/>
    </location>
</feature>
<proteinExistence type="predicted"/>
<feature type="compositionally biased region" description="Polar residues" evidence="1">
    <location>
        <begin position="62"/>
        <end position="73"/>
    </location>
</feature>
<protein>
    <submittedName>
        <fullName evidence="2">Uncharacterized protein</fullName>
    </submittedName>
</protein>
<reference evidence="2 3" key="1">
    <citation type="journal article" date="2023" name="Plants (Basel)">
        <title>Bridging the Gap: Combining Genomics and Transcriptomics Approaches to Understand Stylosanthes scabra, an Orphan Legume from the Brazilian Caatinga.</title>
        <authorList>
            <person name="Ferreira-Neto J.R.C."/>
            <person name="da Silva M.D."/>
            <person name="Binneck E."/>
            <person name="de Melo N.F."/>
            <person name="da Silva R.H."/>
            <person name="de Melo A.L.T.M."/>
            <person name="Pandolfi V."/>
            <person name="Bustamante F.O."/>
            <person name="Brasileiro-Vidal A.C."/>
            <person name="Benko-Iseppon A.M."/>
        </authorList>
    </citation>
    <scope>NUCLEOTIDE SEQUENCE [LARGE SCALE GENOMIC DNA]</scope>
    <source>
        <tissue evidence="2">Leaves</tissue>
    </source>
</reference>
<feature type="compositionally biased region" description="Polar residues" evidence="1">
    <location>
        <begin position="227"/>
        <end position="239"/>
    </location>
</feature>
<organism evidence="2 3">
    <name type="scientific">Stylosanthes scabra</name>
    <dbReference type="NCBI Taxonomy" id="79078"/>
    <lineage>
        <taxon>Eukaryota</taxon>
        <taxon>Viridiplantae</taxon>
        <taxon>Streptophyta</taxon>
        <taxon>Embryophyta</taxon>
        <taxon>Tracheophyta</taxon>
        <taxon>Spermatophyta</taxon>
        <taxon>Magnoliopsida</taxon>
        <taxon>eudicotyledons</taxon>
        <taxon>Gunneridae</taxon>
        <taxon>Pentapetalae</taxon>
        <taxon>rosids</taxon>
        <taxon>fabids</taxon>
        <taxon>Fabales</taxon>
        <taxon>Fabaceae</taxon>
        <taxon>Papilionoideae</taxon>
        <taxon>50 kb inversion clade</taxon>
        <taxon>dalbergioids sensu lato</taxon>
        <taxon>Dalbergieae</taxon>
        <taxon>Pterocarpus clade</taxon>
        <taxon>Stylosanthes</taxon>
    </lineage>
</organism>
<name>A0ABU6Z9N1_9FABA</name>
<dbReference type="EMBL" id="JASCZI010272021">
    <property type="protein sequence ID" value="MED6219297.1"/>
    <property type="molecule type" value="Genomic_DNA"/>
</dbReference>
<sequence>MASTPATHQSKRPGASRVMKSKEVQPSKQQNEGAIASRTRSHSKIGNNQTSHIEDKVEAHVNCSSGKQSQPSRYQKERSNNALGKKGEVRTTSTNKAPSTNMSIKGSNDSAKRSGEGKALSTNTSIKGSNDSAKRSGEGNNSSYCTKLPSKPSNAPQGTKKVKDYNDAKRKRDPENQHAKTEKINQNSKCQNVKSDTTNQNSKYQKHTTSENKNLKNQKPMKMDLSSAKTSQNSGNQKTTKIKLSATKDSNTMKPVKMEPSAAKTNQNSKNQKTTKIKLSATKESNTMKPSLNARNNEKKTEPSLGQSDLVKEDTLPYIKWNEFDTATRWNCMLCEEDLSYLPDKDLDEDEYSDDDDDEYETGLQQSLLPEVSVLPCPSRSSVIHPALYVLAYCTDFLHLHSKNIY</sequence>
<evidence type="ECO:0000313" key="2">
    <source>
        <dbReference type="EMBL" id="MED6219297.1"/>
    </source>
</evidence>
<feature type="compositionally biased region" description="Polar residues" evidence="1">
    <location>
        <begin position="90"/>
        <end position="109"/>
    </location>
</feature>
<feature type="compositionally biased region" description="Polar residues" evidence="1">
    <location>
        <begin position="184"/>
        <end position="203"/>
    </location>
</feature>
<evidence type="ECO:0000256" key="1">
    <source>
        <dbReference type="SAM" id="MobiDB-lite"/>
    </source>
</evidence>
<feature type="compositionally biased region" description="Polar residues" evidence="1">
    <location>
        <begin position="282"/>
        <end position="295"/>
    </location>
</feature>
<accession>A0ABU6Z9N1</accession>
<dbReference type="Proteomes" id="UP001341840">
    <property type="component" value="Unassembled WGS sequence"/>
</dbReference>
<keyword evidence="3" id="KW-1185">Reference proteome</keyword>
<feature type="compositionally biased region" description="Polar residues" evidence="1">
    <location>
        <begin position="263"/>
        <end position="274"/>
    </location>
</feature>
<feature type="compositionally biased region" description="Basic and acidic residues" evidence="1">
    <location>
        <begin position="74"/>
        <end position="89"/>
    </location>
</feature>
<evidence type="ECO:0000313" key="3">
    <source>
        <dbReference type="Proteomes" id="UP001341840"/>
    </source>
</evidence>
<gene>
    <name evidence="2" type="ORF">PIB30_034514</name>
</gene>
<feature type="compositionally biased region" description="Basic and acidic residues" evidence="1">
    <location>
        <begin position="161"/>
        <end position="183"/>
    </location>
</feature>